<dbReference type="Proteomes" id="UP001152747">
    <property type="component" value="Unassembled WGS sequence"/>
</dbReference>
<dbReference type="Gene3D" id="1.10.150.50">
    <property type="entry name" value="Transcription Factor, Ets-1"/>
    <property type="match status" value="1"/>
</dbReference>
<dbReference type="InterPro" id="IPR001660">
    <property type="entry name" value="SAM"/>
</dbReference>
<dbReference type="Pfam" id="PF07647">
    <property type="entry name" value="SAM_2"/>
    <property type="match status" value="1"/>
</dbReference>
<name>A0A9P1IH28_9PELO</name>
<evidence type="ECO:0000313" key="4">
    <source>
        <dbReference type="Proteomes" id="UP001152747"/>
    </source>
</evidence>
<protein>
    <recommendedName>
        <fullName evidence="2">SAM domain-containing protein</fullName>
    </recommendedName>
</protein>
<dbReference type="PROSITE" id="PS50105">
    <property type="entry name" value="SAM_DOMAIN"/>
    <property type="match status" value="1"/>
</dbReference>
<dbReference type="EMBL" id="CANHGI010000003">
    <property type="protein sequence ID" value="CAI5444920.1"/>
    <property type="molecule type" value="Genomic_DNA"/>
</dbReference>
<feature type="compositionally biased region" description="Low complexity" evidence="1">
    <location>
        <begin position="466"/>
        <end position="478"/>
    </location>
</feature>
<dbReference type="SMART" id="SM00454">
    <property type="entry name" value="SAM"/>
    <property type="match status" value="1"/>
</dbReference>
<evidence type="ECO:0000313" key="3">
    <source>
        <dbReference type="EMBL" id="CAI5444920.1"/>
    </source>
</evidence>
<comment type="caution">
    <text evidence="3">The sequence shown here is derived from an EMBL/GenBank/DDBJ whole genome shotgun (WGS) entry which is preliminary data.</text>
</comment>
<feature type="region of interest" description="Disordered" evidence="1">
    <location>
        <begin position="197"/>
        <end position="227"/>
    </location>
</feature>
<dbReference type="InterPro" id="IPR013761">
    <property type="entry name" value="SAM/pointed_sf"/>
</dbReference>
<sequence>MFYEPPPDYPMVEDRWPNNKSIEYYTPRNHYYHQQQVHLSSQYQNSATMLRTRHVPEIAGIYQSEEQPSLRRFTRYNQSIKMMPSQIPEVMQSPKSMFTKNSSSTSKKPLFSMGNWTFRDKNKKSARQNISESHVFNNNSSRPQSMNLSNLPDIFRRSKSGDAISQNRTSIIIGDFPRGETRVPIKVERSPRNDFRTNITVEDTSTSSSSSTKTHENLPILRPKKDEQNNNYSFQSCAQLRKSCPDLENAQNVFNSSRISTKKRKTRRSHEKAQLAAWKRKYLKDWTLDDVLLWLQSHKMDEIASLLIGYDLSGKDLLEWNDNTLIQLGVGDDEMRQKLLEELEKIKKNGPEKEGRTLFDLVKQTSYDQVLAVETPLTTRDITVTHGRLGCLQITKVNGANLPLREHDCLLEINERSGEHFKSALMLTKLISDSSGSPIRFVVLRRKIDNSEFSNNSETVEKETLSSSGISSSPPTPK</sequence>
<dbReference type="AlphaFoldDB" id="A0A9P1IH28"/>
<dbReference type="OrthoDB" id="5917777at2759"/>
<accession>A0A9P1IH28</accession>
<evidence type="ECO:0000259" key="2">
    <source>
        <dbReference type="PROSITE" id="PS50105"/>
    </source>
</evidence>
<feature type="compositionally biased region" description="Polar residues" evidence="1">
    <location>
        <begin position="96"/>
        <end position="107"/>
    </location>
</feature>
<feature type="domain" description="SAM" evidence="2">
    <location>
        <begin position="286"/>
        <end position="349"/>
    </location>
</feature>
<keyword evidence="4" id="KW-1185">Reference proteome</keyword>
<dbReference type="SUPFAM" id="SSF47769">
    <property type="entry name" value="SAM/Pointed domain"/>
    <property type="match status" value="1"/>
</dbReference>
<proteinExistence type="predicted"/>
<reference evidence="3" key="1">
    <citation type="submission" date="2022-11" db="EMBL/GenBank/DDBJ databases">
        <authorList>
            <person name="Kikuchi T."/>
        </authorList>
    </citation>
    <scope>NUCLEOTIDE SEQUENCE</scope>
    <source>
        <strain evidence="3">PS1010</strain>
    </source>
</reference>
<feature type="region of interest" description="Disordered" evidence="1">
    <location>
        <begin position="96"/>
        <end position="115"/>
    </location>
</feature>
<feature type="region of interest" description="Disordered" evidence="1">
    <location>
        <begin position="454"/>
        <end position="478"/>
    </location>
</feature>
<gene>
    <name evidence="3" type="ORF">CAMP_LOCUS7557</name>
</gene>
<organism evidence="3 4">
    <name type="scientific">Caenorhabditis angaria</name>
    <dbReference type="NCBI Taxonomy" id="860376"/>
    <lineage>
        <taxon>Eukaryota</taxon>
        <taxon>Metazoa</taxon>
        <taxon>Ecdysozoa</taxon>
        <taxon>Nematoda</taxon>
        <taxon>Chromadorea</taxon>
        <taxon>Rhabditida</taxon>
        <taxon>Rhabditina</taxon>
        <taxon>Rhabditomorpha</taxon>
        <taxon>Rhabditoidea</taxon>
        <taxon>Rhabditidae</taxon>
        <taxon>Peloderinae</taxon>
        <taxon>Caenorhabditis</taxon>
    </lineage>
</organism>
<evidence type="ECO:0000256" key="1">
    <source>
        <dbReference type="SAM" id="MobiDB-lite"/>
    </source>
</evidence>